<protein>
    <submittedName>
        <fullName evidence="1">Unnamed protein product</fullName>
    </submittedName>
</protein>
<dbReference type="Proteomes" id="UP001165064">
    <property type="component" value="Unassembled WGS sequence"/>
</dbReference>
<name>A0ACB5UB73_AMBMO</name>
<proteinExistence type="predicted"/>
<comment type="caution">
    <text evidence="1">The sequence shown here is derived from an EMBL/GenBank/DDBJ whole genome shotgun (WGS) entry which is preliminary data.</text>
</comment>
<reference evidence="1" key="1">
    <citation type="submission" date="2023-04" db="EMBL/GenBank/DDBJ databases">
        <title>Ambrosiozyma monospora NBRC 10751.</title>
        <authorList>
            <person name="Ichikawa N."/>
            <person name="Sato H."/>
            <person name="Tonouchi N."/>
        </authorList>
    </citation>
    <scope>NUCLEOTIDE SEQUENCE</scope>
    <source>
        <strain evidence="1">NBRC 10751</strain>
    </source>
</reference>
<evidence type="ECO:0000313" key="2">
    <source>
        <dbReference type="Proteomes" id="UP001165064"/>
    </source>
</evidence>
<sequence>MARFYQRYLNDLSHEQQTEKRQPHDQLNYQSESTQLEQSESPAKVDQINTMETDSEENGNSAIQRKRKLSLPQHLPTQQPKSSTRTSLTDELDDLVVPDAIIQDTIGVCFIDTDTNTIITGCSSGGNLLKDHGRVGCSGVIGSGLFTHTHQKPDGNDNSNGDQNQNNTVQISVMCSGNGEDIIQMNLAREP</sequence>
<accession>A0ACB5UB73</accession>
<dbReference type="EMBL" id="BSXS01016213">
    <property type="protein sequence ID" value="GMF07440.1"/>
    <property type="molecule type" value="Genomic_DNA"/>
</dbReference>
<evidence type="ECO:0000313" key="1">
    <source>
        <dbReference type="EMBL" id="GMF07440.1"/>
    </source>
</evidence>
<organism evidence="1 2">
    <name type="scientific">Ambrosiozyma monospora</name>
    <name type="common">Yeast</name>
    <name type="synonym">Endomycopsis monosporus</name>
    <dbReference type="NCBI Taxonomy" id="43982"/>
    <lineage>
        <taxon>Eukaryota</taxon>
        <taxon>Fungi</taxon>
        <taxon>Dikarya</taxon>
        <taxon>Ascomycota</taxon>
        <taxon>Saccharomycotina</taxon>
        <taxon>Pichiomycetes</taxon>
        <taxon>Pichiales</taxon>
        <taxon>Pichiaceae</taxon>
        <taxon>Ambrosiozyma</taxon>
    </lineage>
</organism>
<keyword evidence="2" id="KW-1185">Reference proteome</keyword>
<gene>
    <name evidence="1" type="ORF">Amon02_001290400</name>
</gene>